<accession>A0AAU7W5L2</accession>
<proteinExistence type="predicted"/>
<reference evidence="2" key="1">
    <citation type="submission" date="2024-05" db="EMBL/GenBank/DDBJ databases">
        <authorList>
            <person name="Yu L."/>
        </authorList>
    </citation>
    <scope>NUCLEOTIDE SEQUENCE</scope>
    <source>
        <strain evidence="2">G08B096</strain>
    </source>
</reference>
<gene>
    <name evidence="2" type="ORF">ABIQ69_11395</name>
</gene>
<dbReference type="EMBL" id="CP158374">
    <property type="protein sequence ID" value="XBX81212.1"/>
    <property type="molecule type" value="Genomic_DNA"/>
</dbReference>
<evidence type="ECO:0000313" key="2">
    <source>
        <dbReference type="EMBL" id="XBX81212.1"/>
    </source>
</evidence>
<dbReference type="RefSeq" id="WP_350347234.1">
    <property type="nucleotide sequence ID" value="NZ_CP158374.1"/>
</dbReference>
<dbReference type="AlphaFoldDB" id="A0AAU7W5L2"/>
<feature type="region of interest" description="Disordered" evidence="1">
    <location>
        <begin position="36"/>
        <end position="61"/>
    </location>
</feature>
<feature type="compositionally biased region" description="Basic and acidic residues" evidence="1">
    <location>
        <begin position="37"/>
        <end position="61"/>
    </location>
</feature>
<name>A0AAU7W5L2_9MICO</name>
<organism evidence="2">
    <name type="scientific">Agromyces sp. G08B096</name>
    <dbReference type="NCBI Taxonomy" id="3156399"/>
    <lineage>
        <taxon>Bacteria</taxon>
        <taxon>Bacillati</taxon>
        <taxon>Actinomycetota</taxon>
        <taxon>Actinomycetes</taxon>
        <taxon>Micrococcales</taxon>
        <taxon>Microbacteriaceae</taxon>
        <taxon>Agromyces</taxon>
    </lineage>
</organism>
<evidence type="ECO:0000256" key="1">
    <source>
        <dbReference type="SAM" id="MobiDB-lite"/>
    </source>
</evidence>
<sequence length="61" mass="7521">MTAITHYDREFDDFMRRARGRKARITRERFIPSPAETLRRDYDEHTERLRAQIQTERRRAA</sequence>
<protein>
    <submittedName>
        <fullName evidence="2">Uncharacterized protein</fullName>
    </submittedName>
</protein>